<sequence>MTAPQSGPMSVDESVPPLVSIRALSKSFGGVHALREVTLDIRPGLVHGLIGANGAGKSTLVKCLAGIQPPDSGEIVIDGAPVTISTPDQATALGLAFIHQEMSLIPGWNVLRNMMLGQRPPTVAGLIDWRPARARAREVAGRLGMQFSLATNVDDLSVADQWLVLIGRALLRDARLIAMDEPTASLSATEAERLHRIIRDLAAGGTAVIFVSHRLDEVSDLCEDITVFKDGAVTARTIATRTSKAELVRAIVGRDLEIAEHGHEPAPHGRPVLEVRDVGDGRRVRDVSLTVHAGEVVGLAGLVGAGRTELAKIIYGEARRSTGHVLLDGDPVHFGEPADAVAAGIGLVPEERRSEGLFLERSIDFNINVARFGSLRTSSGWPWLRMREGRRRAREVATRVTVKAGDVGDPVGSLSGGNQQKVAIARWLLDRPKLLILDEPSRGVDVGARSEVHRVIRELATTGTAVLAISSDNEELVGLCDRVVVLAEGRITGELAGPAITVDSILALSFAQDDDHRSEEQSA</sequence>
<keyword evidence="4" id="KW-0677">Repeat</keyword>
<dbReference type="SMART" id="SM00382">
    <property type="entry name" value="AAA"/>
    <property type="match status" value="2"/>
</dbReference>
<evidence type="ECO:0000256" key="4">
    <source>
        <dbReference type="ARBA" id="ARBA00022737"/>
    </source>
</evidence>
<dbReference type="SUPFAM" id="SSF52540">
    <property type="entry name" value="P-loop containing nucleoside triphosphate hydrolases"/>
    <property type="match status" value="2"/>
</dbReference>
<keyword evidence="3" id="KW-0762">Sugar transport</keyword>
<dbReference type="PANTHER" id="PTHR43790:SF3">
    <property type="entry name" value="D-ALLOSE IMPORT ATP-BINDING PROTEIN ALSA-RELATED"/>
    <property type="match status" value="1"/>
</dbReference>
<dbReference type="CDD" id="cd03215">
    <property type="entry name" value="ABC_Carb_Monos_II"/>
    <property type="match status" value="1"/>
</dbReference>
<evidence type="ECO:0000256" key="8">
    <source>
        <dbReference type="ARBA" id="ARBA00023136"/>
    </source>
</evidence>
<feature type="domain" description="ABC transporter" evidence="9">
    <location>
        <begin position="19"/>
        <end position="255"/>
    </location>
</feature>
<dbReference type="InterPro" id="IPR003439">
    <property type="entry name" value="ABC_transporter-like_ATP-bd"/>
</dbReference>
<dbReference type="RefSeq" id="WP_353649086.1">
    <property type="nucleotide sequence ID" value="NZ_CP159218.1"/>
</dbReference>
<keyword evidence="2" id="KW-1003">Cell membrane</keyword>
<evidence type="ECO:0000313" key="10">
    <source>
        <dbReference type="EMBL" id="XCG63471.1"/>
    </source>
</evidence>
<keyword evidence="8" id="KW-0472">Membrane</keyword>
<keyword evidence="1" id="KW-0813">Transport</keyword>
<dbReference type="GO" id="GO:0005524">
    <property type="term" value="F:ATP binding"/>
    <property type="evidence" value="ECO:0007669"/>
    <property type="project" value="UniProtKB-KW"/>
</dbReference>
<proteinExistence type="predicted"/>
<accession>A0AAU8DNV0</accession>
<dbReference type="Pfam" id="PF00005">
    <property type="entry name" value="ABC_tran"/>
    <property type="match status" value="2"/>
</dbReference>
<dbReference type="AlphaFoldDB" id="A0AAU8DNV0"/>
<dbReference type="InterPro" id="IPR027417">
    <property type="entry name" value="P-loop_NTPase"/>
</dbReference>
<evidence type="ECO:0000256" key="1">
    <source>
        <dbReference type="ARBA" id="ARBA00022448"/>
    </source>
</evidence>
<organism evidence="10">
    <name type="scientific">Nakamurella sp. A5-74</name>
    <dbReference type="NCBI Taxonomy" id="3158264"/>
    <lineage>
        <taxon>Bacteria</taxon>
        <taxon>Bacillati</taxon>
        <taxon>Actinomycetota</taxon>
        <taxon>Actinomycetes</taxon>
        <taxon>Nakamurellales</taxon>
        <taxon>Nakamurellaceae</taxon>
        <taxon>Nakamurella</taxon>
    </lineage>
</organism>
<evidence type="ECO:0000256" key="2">
    <source>
        <dbReference type="ARBA" id="ARBA00022475"/>
    </source>
</evidence>
<evidence type="ECO:0000256" key="3">
    <source>
        <dbReference type="ARBA" id="ARBA00022597"/>
    </source>
</evidence>
<dbReference type="InterPro" id="IPR017871">
    <property type="entry name" value="ABC_transporter-like_CS"/>
</dbReference>
<dbReference type="CDD" id="cd03216">
    <property type="entry name" value="ABC_Carb_Monos_I"/>
    <property type="match status" value="1"/>
</dbReference>
<keyword evidence="6 10" id="KW-0067">ATP-binding</keyword>
<evidence type="ECO:0000256" key="5">
    <source>
        <dbReference type="ARBA" id="ARBA00022741"/>
    </source>
</evidence>
<dbReference type="InterPro" id="IPR050107">
    <property type="entry name" value="ABC_carbohydrate_import_ATPase"/>
</dbReference>
<keyword evidence="7" id="KW-1278">Translocase</keyword>
<evidence type="ECO:0000256" key="6">
    <source>
        <dbReference type="ARBA" id="ARBA00022840"/>
    </source>
</evidence>
<dbReference type="EMBL" id="CP159218">
    <property type="protein sequence ID" value="XCG63471.1"/>
    <property type="molecule type" value="Genomic_DNA"/>
</dbReference>
<reference evidence="10" key="1">
    <citation type="submission" date="2024-05" db="EMBL/GenBank/DDBJ databases">
        <authorList>
            <person name="Cai S.Y."/>
            <person name="Jin L.M."/>
            <person name="Li H.R."/>
        </authorList>
    </citation>
    <scope>NUCLEOTIDE SEQUENCE</scope>
    <source>
        <strain evidence="10">A5-74</strain>
    </source>
</reference>
<dbReference type="Gene3D" id="3.40.50.300">
    <property type="entry name" value="P-loop containing nucleotide triphosphate hydrolases"/>
    <property type="match status" value="2"/>
</dbReference>
<protein>
    <submittedName>
        <fullName evidence="10">Sugar ABC transporter ATP-binding protein</fullName>
    </submittedName>
</protein>
<dbReference type="PROSITE" id="PS50893">
    <property type="entry name" value="ABC_TRANSPORTER_2"/>
    <property type="match status" value="2"/>
</dbReference>
<name>A0AAU8DNV0_9ACTN</name>
<feature type="domain" description="ABC transporter" evidence="9">
    <location>
        <begin position="267"/>
        <end position="513"/>
    </location>
</feature>
<dbReference type="GO" id="GO:0016887">
    <property type="term" value="F:ATP hydrolysis activity"/>
    <property type="evidence" value="ECO:0007669"/>
    <property type="project" value="InterPro"/>
</dbReference>
<keyword evidence="5" id="KW-0547">Nucleotide-binding</keyword>
<dbReference type="InterPro" id="IPR003593">
    <property type="entry name" value="AAA+_ATPase"/>
</dbReference>
<dbReference type="PANTHER" id="PTHR43790">
    <property type="entry name" value="CARBOHYDRATE TRANSPORT ATP-BINDING PROTEIN MG119-RELATED"/>
    <property type="match status" value="1"/>
</dbReference>
<evidence type="ECO:0000256" key="7">
    <source>
        <dbReference type="ARBA" id="ARBA00022967"/>
    </source>
</evidence>
<dbReference type="PROSITE" id="PS00211">
    <property type="entry name" value="ABC_TRANSPORTER_1"/>
    <property type="match status" value="1"/>
</dbReference>
<gene>
    <name evidence="10" type="ORF">ABLG96_20120</name>
</gene>
<evidence type="ECO:0000259" key="9">
    <source>
        <dbReference type="PROSITE" id="PS50893"/>
    </source>
</evidence>